<reference evidence="9 10" key="1">
    <citation type="journal article" date="2017" name="Gigascience">
        <title>Genome sequence of the small brown planthopper, Laodelphax striatellus.</title>
        <authorList>
            <person name="Zhu J."/>
            <person name="Jiang F."/>
            <person name="Wang X."/>
            <person name="Yang P."/>
            <person name="Bao Y."/>
            <person name="Zhao W."/>
            <person name="Wang W."/>
            <person name="Lu H."/>
            <person name="Wang Q."/>
            <person name="Cui N."/>
            <person name="Li J."/>
            <person name="Chen X."/>
            <person name="Luo L."/>
            <person name="Yu J."/>
            <person name="Kang L."/>
            <person name="Cui F."/>
        </authorList>
    </citation>
    <scope>NUCLEOTIDE SEQUENCE [LARGE SCALE GENOMIC DNA]</scope>
    <source>
        <strain evidence="9">Lst14</strain>
    </source>
</reference>
<comment type="subcellular location">
    <subcellularLocation>
        <location evidence="1">Mitochondrion</location>
    </subcellularLocation>
</comment>
<keyword evidence="5" id="KW-0496">Mitochondrion</keyword>
<evidence type="ECO:0000256" key="2">
    <source>
        <dbReference type="ARBA" id="ARBA00005251"/>
    </source>
</evidence>
<comment type="caution">
    <text evidence="9">The sequence shown here is derived from an EMBL/GenBank/DDBJ whole genome shotgun (WGS) entry which is preliminary data.</text>
</comment>
<keyword evidence="10" id="KW-1185">Reference proteome</keyword>
<keyword evidence="3" id="KW-0809">Transit peptide</keyword>
<dbReference type="OrthoDB" id="10254627at2759"/>
<dbReference type="GO" id="GO:0003723">
    <property type="term" value="F:RNA binding"/>
    <property type="evidence" value="ECO:0007669"/>
    <property type="project" value="TreeGrafter"/>
</dbReference>
<dbReference type="SUPFAM" id="SSF54211">
    <property type="entry name" value="Ribosomal protein S5 domain 2-like"/>
    <property type="match status" value="1"/>
</dbReference>
<dbReference type="GO" id="GO:0003735">
    <property type="term" value="F:structural constituent of ribosome"/>
    <property type="evidence" value="ECO:0007669"/>
    <property type="project" value="InterPro"/>
</dbReference>
<dbReference type="FunCoup" id="A0A482X5U0">
    <property type="interactions" value="829"/>
</dbReference>
<keyword evidence="4" id="KW-0689">Ribosomal protein</keyword>
<evidence type="ECO:0000256" key="7">
    <source>
        <dbReference type="ARBA" id="ARBA00039318"/>
    </source>
</evidence>
<evidence type="ECO:0000256" key="5">
    <source>
        <dbReference type="ARBA" id="ARBA00023128"/>
    </source>
</evidence>
<evidence type="ECO:0000256" key="6">
    <source>
        <dbReference type="ARBA" id="ARBA00023274"/>
    </source>
</evidence>
<dbReference type="PANTHER" id="PTHR21569:SF1">
    <property type="entry name" value="SMALL RIBOSOMAL SUBUNIT PROTEIN US9M"/>
    <property type="match status" value="1"/>
</dbReference>
<dbReference type="GO" id="GO:0005743">
    <property type="term" value="C:mitochondrial inner membrane"/>
    <property type="evidence" value="ECO:0007669"/>
    <property type="project" value="UniProtKB-ARBA"/>
</dbReference>
<protein>
    <recommendedName>
        <fullName evidence="7">Small ribosomal subunit protein uS9m</fullName>
    </recommendedName>
    <alternativeName>
        <fullName evidence="8">28S ribosomal protein S9, mitochondrial</fullName>
    </alternativeName>
</protein>
<evidence type="ECO:0000256" key="8">
    <source>
        <dbReference type="ARBA" id="ARBA00076042"/>
    </source>
</evidence>
<dbReference type="Gene3D" id="3.30.230.10">
    <property type="match status" value="1"/>
</dbReference>
<dbReference type="PANTHER" id="PTHR21569">
    <property type="entry name" value="RIBOSOMAL PROTEIN S9"/>
    <property type="match status" value="1"/>
</dbReference>
<evidence type="ECO:0000313" key="9">
    <source>
        <dbReference type="EMBL" id="RZF41265.1"/>
    </source>
</evidence>
<organism evidence="9 10">
    <name type="scientific">Laodelphax striatellus</name>
    <name type="common">Small brown planthopper</name>
    <name type="synonym">Delphax striatella</name>
    <dbReference type="NCBI Taxonomy" id="195883"/>
    <lineage>
        <taxon>Eukaryota</taxon>
        <taxon>Metazoa</taxon>
        <taxon>Ecdysozoa</taxon>
        <taxon>Arthropoda</taxon>
        <taxon>Hexapoda</taxon>
        <taxon>Insecta</taxon>
        <taxon>Pterygota</taxon>
        <taxon>Neoptera</taxon>
        <taxon>Paraneoptera</taxon>
        <taxon>Hemiptera</taxon>
        <taxon>Auchenorrhyncha</taxon>
        <taxon>Fulgoroidea</taxon>
        <taxon>Delphacidae</taxon>
        <taxon>Criomorphinae</taxon>
        <taxon>Laodelphax</taxon>
    </lineage>
</organism>
<accession>A0A482X5U0</accession>
<dbReference type="InterPro" id="IPR014721">
    <property type="entry name" value="Ribsml_uS5_D2-typ_fold_subgr"/>
</dbReference>
<dbReference type="SMR" id="A0A482X5U0"/>
<dbReference type="EMBL" id="QKKF02016927">
    <property type="protein sequence ID" value="RZF41265.1"/>
    <property type="molecule type" value="Genomic_DNA"/>
</dbReference>
<name>A0A482X5U0_LAOST</name>
<evidence type="ECO:0000256" key="1">
    <source>
        <dbReference type="ARBA" id="ARBA00004173"/>
    </source>
</evidence>
<dbReference type="InterPro" id="IPR020568">
    <property type="entry name" value="Ribosomal_Su5_D2-typ_SF"/>
</dbReference>
<proteinExistence type="inferred from homology"/>
<dbReference type="Proteomes" id="UP000291343">
    <property type="component" value="Unassembled WGS sequence"/>
</dbReference>
<evidence type="ECO:0000313" key="10">
    <source>
        <dbReference type="Proteomes" id="UP000291343"/>
    </source>
</evidence>
<evidence type="ECO:0000256" key="3">
    <source>
        <dbReference type="ARBA" id="ARBA00022946"/>
    </source>
</evidence>
<dbReference type="AlphaFoldDB" id="A0A482X5U0"/>
<dbReference type="GO" id="GO:0006412">
    <property type="term" value="P:translation"/>
    <property type="evidence" value="ECO:0007669"/>
    <property type="project" value="InterPro"/>
</dbReference>
<keyword evidence="6" id="KW-0687">Ribonucleoprotein</keyword>
<gene>
    <name evidence="9" type="ORF">LSTR_LSTR010493</name>
</gene>
<sequence>MKQSNTCCRLACSCRLSTSDASSEEVFPPKKDAEFDDCGRPFHSLFYTGKPNYYQLLHDMTENIVKLNRYEDTMISKNIQPDPNIKIELTGSAWISKEKVELQLVEQISDKMYANLIELLDRVVTHPYSYTIKDEILKYRIPFLSSSLSLFLDPGVVQYDDEGRAFVEIVGLRRKSANGSVTVYKNGTGKILINGKDLLYFERMQSREQVLFPLQFSGLLNEVDVVARVEGGGTSSQAGVVRLGIAMAIKHFVDETMAEQMRIAGLLTPDVRTKERKKFGQMKARRKYTWKKR</sequence>
<dbReference type="InParanoid" id="A0A482X5U0"/>
<dbReference type="FunFam" id="3.30.230.10:FF:000035">
    <property type="entry name" value="28S ribosomal protein S9, mitochondrial"/>
    <property type="match status" value="1"/>
</dbReference>
<dbReference type="GO" id="GO:0005763">
    <property type="term" value="C:mitochondrial small ribosomal subunit"/>
    <property type="evidence" value="ECO:0007669"/>
    <property type="project" value="TreeGrafter"/>
</dbReference>
<dbReference type="Pfam" id="PF00380">
    <property type="entry name" value="Ribosomal_S9"/>
    <property type="match status" value="1"/>
</dbReference>
<dbReference type="STRING" id="195883.A0A482X5U0"/>
<comment type="similarity">
    <text evidence="2">Belongs to the universal ribosomal protein uS9 family.</text>
</comment>
<dbReference type="InterPro" id="IPR000754">
    <property type="entry name" value="Ribosomal_uS9"/>
</dbReference>
<evidence type="ECO:0000256" key="4">
    <source>
        <dbReference type="ARBA" id="ARBA00022980"/>
    </source>
</evidence>